<name>X1ACV1_9ZZZZ</name>
<protein>
    <submittedName>
        <fullName evidence="1">Uncharacterized protein</fullName>
    </submittedName>
</protein>
<evidence type="ECO:0000313" key="1">
    <source>
        <dbReference type="EMBL" id="GAG79774.1"/>
    </source>
</evidence>
<organism evidence="1">
    <name type="scientific">marine sediment metagenome</name>
    <dbReference type="NCBI Taxonomy" id="412755"/>
    <lineage>
        <taxon>unclassified sequences</taxon>
        <taxon>metagenomes</taxon>
        <taxon>ecological metagenomes</taxon>
    </lineage>
</organism>
<accession>X1ACV1</accession>
<dbReference type="AlphaFoldDB" id="X1ACV1"/>
<feature type="non-terminal residue" evidence="1">
    <location>
        <position position="93"/>
    </location>
</feature>
<reference evidence="1" key="1">
    <citation type="journal article" date="2014" name="Front. Microbiol.">
        <title>High frequency of phylogenetically diverse reductive dehalogenase-homologous genes in deep subseafloor sedimentary metagenomes.</title>
        <authorList>
            <person name="Kawai M."/>
            <person name="Futagami T."/>
            <person name="Toyoda A."/>
            <person name="Takaki Y."/>
            <person name="Nishi S."/>
            <person name="Hori S."/>
            <person name="Arai W."/>
            <person name="Tsubouchi T."/>
            <person name="Morono Y."/>
            <person name="Uchiyama I."/>
            <person name="Ito T."/>
            <person name="Fujiyama A."/>
            <person name="Inagaki F."/>
            <person name="Takami H."/>
        </authorList>
    </citation>
    <scope>NUCLEOTIDE SEQUENCE</scope>
    <source>
        <strain evidence="1">Expedition CK06-06</strain>
    </source>
</reference>
<gene>
    <name evidence="1" type="ORF">S01H4_27809</name>
</gene>
<dbReference type="EMBL" id="BART01013672">
    <property type="protein sequence ID" value="GAG79774.1"/>
    <property type="molecule type" value="Genomic_DNA"/>
</dbReference>
<comment type="caution">
    <text evidence="1">The sequence shown here is derived from an EMBL/GenBank/DDBJ whole genome shotgun (WGS) entry which is preliminary data.</text>
</comment>
<proteinExistence type="predicted"/>
<sequence>MKSEKDMSKVIKWQYSDFFEPRREKLVSILLSEIIFLKSHIKKSNISKKTQYLEIALDKLEYLLNTLKKSDIDLSDKDFDKVVMIIYHVFEEI</sequence>